<dbReference type="STRING" id="1244531.CIG2463D_0264"/>
<dbReference type="Gene3D" id="1.10.3210.10">
    <property type="entry name" value="Hypothetical protein af1432"/>
    <property type="match status" value="1"/>
</dbReference>
<reference evidence="4" key="1">
    <citation type="journal article" date="2014" name="Genome Announc.">
        <title>Complete Genome Sequence of Campylobacter iguaniorum Strain 1485ET, Isolated from a Bearded Dragon (Pogona vitticeps).</title>
        <authorList>
            <person name="Gilbert M.J."/>
            <person name="Miller W.G."/>
            <person name="Yee E."/>
            <person name="Kik M."/>
            <person name="Wagenaar J.A."/>
            <person name="Duim B."/>
        </authorList>
    </citation>
    <scope>NUCLEOTIDE SEQUENCE [LARGE SCALE GENOMIC DNA]</scope>
    <source>
        <strain evidence="4">1485E</strain>
    </source>
</reference>
<dbReference type="EMBL" id="CP009043">
    <property type="protein sequence ID" value="AII14130.1"/>
    <property type="molecule type" value="Genomic_DNA"/>
</dbReference>
<keyword evidence="4" id="KW-1185">Reference proteome</keyword>
<dbReference type="Gene3D" id="3.30.420.150">
    <property type="entry name" value="Exopolyphosphatase. Domain 2"/>
    <property type="match status" value="1"/>
</dbReference>
<dbReference type="EC" id="3.6.1.40" evidence="3"/>
<accession>A0A076F783</accession>
<organism evidence="3 4">
    <name type="scientific">Campylobacter iguaniorum</name>
    <dbReference type="NCBI Taxonomy" id="1244531"/>
    <lineage>
        <taxon>Bacteria</taxon>
        <taxon>Pseudomonadati</taxon>
        <taxon>Campylobacterota</taxon>
        <taxon>Epsilonproteobacteria</taxon>
        <taxon>Campylobacterales</taxon>
        <taxon>Campylobacteraceae</taxon>
        <taxon>Campylobacter</taxon>
    </lineage>
</organism>
<dbReference type="InterPro" id="IPR003695">
    <property type="entry name" value="Ppx_GppA_N"/>
</dbReference>
<dbReference type="Pfam" id="PF21447">
    <property type="entry name" value="Ppx-GppA_III"/>
    <property type="match status" value="1"/>
</dbReference>
<feature type="domain" description="Ppx/GppA phosphatase C-terminal" evidence="2">
    <location>
        <begin position="329"/>
        <end position="430"/>
    </location>
</feature>
<evidence type="ECO:0000313" key="4">
    <source>
        <dbReference type="Proteomes" id="UP000028486"/>
    </source>
</evidence>
<protein>
    <submittedName>
        <fullName evidence="3">Guanosine-5'-triphosphate, 3'-diphosphate pyrophosphatase</fullName>
        <ecNumber evidence="3">3.6.1.40</ecNumber>
    </submittedName>
</protein>
<evidence type="ECO:0000259" key="1">
    <source>
        <dbReference type="Pfam" id="PF02541"/>
    </source>
</evidence>
<evidence type="ECO:0000259" key="2">
    <source>
        <dbReference type="Pfam" id="PF21447"/>
    </source>
</evidence>
<dbReference type="InterPro" id="IPR043129">
    <property type="entry name" value="ATPase_NBD"/>
</dbReference>
<dbReference type="Proteomes" id="UP000028486">
    <property type="component" value="Chromosome"/>
</dbReference>
<dbReference type="CDD" id="cd24052">
    <property type="entry name" value="ASKHA_NBD_HpPPX-GppA-like"/>
    <property type="match status" value="1"/>
</dbReference>
<sequence length="478" mass="53390">MPRRVAVIDLGSNSARMAIFERTSRLGFFILREYKIKVRLGEGAYENGGVLQDAAMDNVFCAFSEFKHFIKLYKVNKVLCAGTSALRDAPNSSVFINRIKNELGLGLKIIDGKMEAFYGGVAALNLLSPLSEATTIDIGGGSTELAKIKDGKIIDTISLNIGTVRLKELFFDKKDISGAAKFIDDMLSNLPNGFNSANIIAIGGSLRAISNAIMQIKKHPLKLVHNYSYELKEHSSFIEKLAFANVFDLKDFPVKKDRYDTIREGAMIFSKVAKRLGGKKIHTSGAGVREGIFLSNLLRPGIKFPQNFNPSLRSLQDRFIETSNPNTPKYAKILFDVLKPLHKLDDKYANELVIASKLYSLGRFLGFYSEHAHSSYIVQNGLNYGYTHEQKALISAIIFYQGKLISELGEFKELLPSIDEVRWLSFLLGLAKAVNISDEMEFSFVNHALHIKGIKNFFMVKESIKKLVKPSIFAITFD</sequence>
<dbReference type="eggNOG" id="COG0248">
    <property type="taxonomic scope" value="Bacteria"/>
</dbReference>
<dbReference type="PANTHER" id="PTHR30005">
    <property type="entry name" value="EXOPOLYPHOSPHATASE"/>
    <property type="match status" value="1"/>
</dbReference>
<dbReference type="Pfam" id="PF02541">
    <property type="entry name" value="Ppx-GppA"/>
    <property type="match status" value="1"/>
</dbReference>
<dbReference type="HOGENOM" id="CLU_025908_4_2_7"/>
<dbReference type="SUPFAM" id="SSF109604">
    <property type="entry name" value="HD-domain/PDEase-like"/>
    <property type="match status" value="1"/>
</dbReference>
<feature type="domain" description="Ppx/GppA phosphatase N-terminal" evidence="1">
    <location>
        <begin position="24"/>
        <end position="299"/>
    </location>
</feature>
<evidence type="ECO:0000313" key="3">
    <source>
        <dbReference type="EMBL" id="AII14130.1"/>
    </source>
</evidence>
<dbReference type="PANTHER" id="PTHR30005:SF0">
    <property type="entry name" value="RETROGRADE REGULATION PROTEIN 2"/>
    <property type="match status" value="1"/>
</dbReference>
<proteinExistence type="predicted"/>
<keyword evidence="3" id="KW-0378">Hydrolase</keyword>
<dbReference type="KEGG" id="caj:CIG1485E_0259"/>
<dbReference type="Gene3D" id="3.30.420.40">
    <property type="match status" value="1"/>
</dbReference>
<dbReference type="OrthoDB" id="9793035at2"/>
<gene>
    <name evidence="3" type="primary">gppA</name>
    <name evidence="3" type="ORF">CIG1485E_0259</name>
</gene>
<dbReference type="GO" id="GO:0008894">
    <property type="term" value="F:guanosine-5'-triphosphate,3'-diphosphate diphosphatase activity"/>
    <property type="evidence" value="ECO:0007669"/>
    <property type="project" value="UniProtKB-EC"/>
</dbReference>
<dbReference type="RefSeq" id="WP_038452851.1">
    <property type="nucleotide sequence ID" value="NZ_CP009043.1"/>
</dbReference>
<dbReference type="InterPro" id="IPR048950">
    <property type="entry name" value="Ppx_GppA_C"/>
</dbReference>
<dbReference type="InterPro" id="IPR050273">
    <property type="entry name" value="GppA/Ppx_hydrolase"/>
</dbReference>
<dbReference type="SUPFAM" id="SSF53067">
    <property type="entry name" value="Actin-like ATPase domain"/>
    <property type="match status" value="2"/>
</dbReference>
<name>A0A076F783_9BACT</name>
<dbReference type="PATRIC" id="fig|1244531.5.peg.268"/>
<dbReference type="AlphaFoldDB" id="A0A076F783"/>